<dbReference type="InterPro" id="IPR011042">
    <property type="entry name" value="6-blade_b-propeller_TolB-like"/>
</dbReference>
<feature type="coiled-coil region" evidence="1">
    <location>
        <begin position="206"/>
        <end position="261"/>
    </location>
</feature>
<evidence type="ECO:0000313" key="4">
    <source>
        <dbReference type="EMBL" id="EKC35489.1"/>
    </source>
</evidence>
<dbReference type="InterPro" id="IPR050952">
    <property type="entry name" value="TRIM-NHL_E3_ligases"/>
</dbReference>
<dbReference type="PANTHER" id="PTHR24104">
    <property type="entry name" value="E3 UBIQUITIN-PROTEIN LIGASE NHLRC1-RELATED"/>
    <property type="match status" value="1"/>
</dbReference>
<protein>
    <submittedName>
        <fullName evidence="4">Tripartite motif-containing protein 2</fullName>
    </submittedName>
</protein>
<accession>K1QWD8</accession>
<evidence type="ECO:0000256" key="2">
    <source>
        <dbReference type="SAM" id="MobiDB-lite"/>
    </source>
</evidence>
<proteinExistence type="predicted"/>
<sequence length="1330" mass="151000">MATASGGRLDEDPNFSSINAYRDCDNALQCAPVNDSRSNLLTDVLNVEESVQNCTLLQLFTSEGVSTSYGNNVYDLPNSQLPIIENEGLSNAEYINLIDSQLQNLPKEIYVNKLLELLDDDENKIMWYRNVLYSRAKTLPDCPPGRLISRRTTKSNNSTERYARDCHTLYMFTQGEKSGLNVIFDKSKTLPVPFDTFKHETSKIELVEFRSLLQLLQQRLSELEENIQSKEKTIHILTADLKSLHLKHDQLSTEHERFKAEANCRFTKCDCFQKLAKEKFQKAETDLMEFESFKSKTNDELKRVNKVTQNFQNKVNALSPNKSYASAVVEQTANERSIKENSTTSRGNDAIVDGIRSIRDSMDNPSKPKTSDTDGKTCADRDVAACSPVANDSPRQVPQEARHNAHSIDTSSFNSPRSNSCDIETYTLHTMETASTPCKVHQCSKCPGDTEYYCVSCPCDLCPQCKDNHVKDLQTIDHDVVSHRDKINYIPTQEICVRHLSHVYIKYCEPCQVPVCNSCSEDESHRFRSFLFGQGQHKIMDIQVANKTKRQQHRGTIHTIRSEALFYRPVVLPRIKTDFKTCRTEFSLYQSELLTKAQILKRLIDYIQKDFMCNVFCDFDFKHRCLKQQKEMIIHIVSLQRYVYIYEQRRVIRPLQFLSSIKTALPQIHPTLHTSQLSMTESLNKEDVMESLSAIQITERGNRRVGNQCLLKLTSGAEFHQSLTVPGVDCCLHISCVTSDRVWVSDWDNFMLTDTTGVPLHRVEDSCSDLYDGNGLHTVNSESELIYIDRNYNINKLSKDMKTTTTFIERTDSTWRPGCVYWSPSTGDLLVAMYNYDTKTGKVTRYNQSGQLTQPIQNDNTGRELYENPRYITENNNGDVVVSDNNYVFGAVVVTDRGGRHRFSYTGPPSGSVLQPWGICTDALSHILVCDGKTKTVQMLDKDGQFLSHLLTASQEMCEPLGLSYDVNTHRLWVGSGSWYNNKVCVYRYITRQDALTDQSRVMESLSGIPTPGTEKPQQGNQCLLKLMSPPKLLHSLTVTSVHVCLHISCVTSDRVWVRYRNNLILTDTTGVPLHRVEDSCRDLYGGLHTVNSESELIYIDRNYNTNKLSKDMKTTTTFMKRTDSPWDPRCVYWSPSTGDLLVGMYNYRTRTGKVTRYNQSGQLTQTIQHDNTGRGLYSGPRYITENNNGDVVVSDSRSGAVVVTERGGRHRFSYTGPPSGSGLQPCGICTDALSHILVCDGKTKTVQMLNKDGQFLLHLLTESQEMGEPRSLSYDVNTHHLLVGSGSWCDNNTVVIYRYITRQDALTDEQRPRPDGEAMFSSAPAVEWR</sequence>
<feature type="region of interest" description="Disordered" evidence="2">
    <location>
        <begin position="389"/>
        <end position="413"/>
    </location>
</feature>
<dbReference type="InParanoid" id="K1QWD8"/>
<feature type="domain" description="B box-type" evidence="3">
    <location>
        <begin position="491"/>
        <end position="542"/>
    </location>
</feature>
<dbReference type="InterPro" id="IPR000315">
    <property type="entry name" value="Znf_B-box"/>
</dbReference>
<dbReference type="PROSITE" id="PS50119">
    <property type="entry name" value="ZF_BBOX"/>
    <property type="match status" value="2"/>
</dbReference>
<dbReference type="GO" id="GO:0000209">
    <property type="term" value="P:protein polyubiquitination"/>
    <property type="evidence" value="ECO:0007669"/>
    <property type="project" value="TreeGrafter"/>
</dbReference>
<evidence type="ECO:0000259" key="3">
    <source>
        <dbReference type="PROSITE" id="PS50119"/>
    </source>
</evidence>
<evidence type="ECO:0000256" key="1">
    <source>
        <dbReference type="SAM" id="Coils"/>
    </source>
</evidence>
<dbReference type="PANTHER" id="PTHR24104:SF50">
    <property type="entry name" value="SMP-30_GLUCONOLACTONASE_LRE-LIKE REGION DOMAIN-CONTAINING PROTEIN"/>
    <property type="match status" value="1"/>
</dbReference>
<dbReference type="CDD" id="cd19756">
    <property type="entry name" value="Bbox2"/>
    <property type="match status" value="1"/>
</dbReference>
<feature type="region of interest" description="Disordered" evidence="2">
    <location>
        <begin position="358"/>
        <end position="377"/>
    </location>
</feature>
<dbReference type="Pfam" id="PF00643">
    <property type="entry name" value="zf-B_box"/>
    <property type="match status" value="1"/>
</dbReference>
<gene>
    <name evidence="4" type="ORF">CGI_10022394</name>
</gene>
<reference evidence="4" key="1">
    <citation type="journal article" date="2012" name="Nature">
        <title>The oyster genome reveals stress adaptation and complexity of shell formation.</title>
        <authorList>
            <person name="Zhang G."/>
            <person name="Fang X."/>
            <person name="Guo X."/>
            <person name="Li L."/>
            <person name="Luo R."/>
            <person name="Xu F."/>
            <person name="Yang P."/>
            <person name="Zhang L."/>
            <person name="Wang X."/>
            <person name="Qi H."/>
            <person name="Xiong Z."/>
            <person name="Que H."/>
            <person name="Xie Y."/>
            <person name="Holland P.W."/>
            <person name="Paps J."/>
            <person name="Zhu Y."/>
            <person name="Wu F."/>
            <person name="Chen Y."/>
            <person name="Wang J."/>
            <person name="Peng C."/>
            <person name="Meng J."/>
            <person name="Yang L."/>
            <person name="Liu J."/>
            <person name="Wen B."/>
            <person name="Zhang N."/>
            <person name="Huang Z."/>
            <person name="Zhu Q."/>
            <person name="Feng Y."/>
            <person name="Mount A."/>
            <person name="Hedgecock D."/>
            <person name="Xu Z."/>
            <person name="Liu Y."/>
            <person name="Domazet-Loso T."/>
            <person name="Du Y."/>
            <person name="Sun X."/>
            <person name="Zhang S."/>
            <person name="Liu B."/>
            <person name="Cheng P."/>
            <person name="Jiang X."/>
            <person name="Li J."/>
            <person name="Fan D."/>
            <person name="Wang W."/>
            <person name="Fu W."/>
            <person name="Wang T."/>
            <person name="Wang B."/>
            <person name="Zhang J."/>
            <person name="Peng Z."/>
            <person name="Li Y."/>
            <person name="Li N."/>
            <person name="Wang J."/>
            <person name="Chen M."/>
            <person name="He Y."/>
            <person name="Tan F."/>
            <person name="Song X."/>
            <person name="Zheng Q."/>
            <person name="Huang R."/>
            <person name="Yang H."/>
            <person name="Du X."/>
            <person name="Chen L."/>
            <person name="Yang M."/>
            <person name="Gaffney P.M."/>
            <person name="Wang S."/>
            <person name="Luo L."/>
            <person name="She Z."/>
            <person name="Ming Y."/>
            <person name="Huang W."/>
            <person name="Zhang S."/>
            <person name="Huang B."/>
            <person name="Zhang Y."/>
            <person name="Qu T."/>
            <person name="Ni P."/>
            <person name="Miao G."/>
            <person name="Wang J."/>
            <person name="Wang Q."/>
            <person name="Steinberg C.E."/>
            <person name="Wang H."/>
            <person name="Li N."/>
            <person name="Qian L."/>
            <person name="Zhang G."/>
            <person name="Li Y."/>
            <person name="Yang H."/>
            <person name="Liu X."/>
            <person name="Wang J."/>
            <person name="Yin Y."/>
            <person name="Wang J."/>
        </authorList>
    </citation>
    <scope>NUCLEOTIDE SEQUENCE [LARGE SCALE GENOMIC DNA]</scope>
    <source>
        <strain evidence="4">05x7-T-G4-1.051#20</strain>
    </source>
</reference>
<dbReference type="Gene3D" id="3.30.160.60">
    <property type="entry name" value="Classic Zinc Finger"/>
    <property type="match status" value="1"/>
</dbReference>
<name>K1QWD8_MAGGI</name>
<dbReference type="SUPFAM" id="SSF57845">
    <property type="entry name" value="B-box zinc-binding domain"/>
    <property type="match status" value="1"/>
</dbReference>
<dbReference type="SUPFAM" id="SSF63829">
    <property type="entry name" value="Calcium-dependent phosphotriesterase"/>
    <property type="match status" value="1"/>
</dbReference>
<organism evidence="4">
    <name type="scientific">Magallana gigas</name>
    <name type="common">Pacific oyster</name>
    <name type="synonym">Crassostrea gigas</name>
    <dbReference type="NCBI Taxonomy" id="29159"/>
    <lineage>
        <taxon>Eukaryota</taxon>
        <taxon>Metazoa</taxon>
        <taxon>Spiralia</taxon>
        <taxon>Lophotrochozoa</taxon>
        <taxon>Mollusca</taxon>
        <taxon>Bivalvia</taxon>
        <taxon>Autobranchia</taxon>
        <taxon>Pteriomorphia</taxon>
        <taxon>Ostreida</taxon>
        <taxon>Ostreoidea</taxon>
        <taxon>Ostreidae</taxon>
        <taxon>Magallana</taxon>
    </lineage>
</organism>
<dbReference type="Gene3D" id="2.120.10.30">
    <property type="entry name" value="TolB, C-terminal domain"/>
    <property type="match status" value="2"/>
</dbReference>
<feature type="domain" description="B box-type" evidence="3">
    <location>
        <begin position="433"/>
        <end position="483"/>
    </location>
</feature>
<dbReference type="GO" id="GO:0008270">
    <property type="term" value="F:zinc ion binding"/>
    <property type="evidence" value="ECO:0007669"/>
    <property type="project" value="InterPro"/>
</dbReference>
<dbReference type="GO" id="GO:0061630">
    <property type="term" value="F:ubiquitin protein ligase activity"/>
    <property type="evidence" value="ECO:0007669"/>
    <property type="project" value="TreeGrafter"/>
</dbReference>
<feature type="region of interest" description="Disordered" evidence="2">
    <location>
        <begin position="1309"/>
        <end position="1330"/>
    </location>
</feature>
<dbReference type="SUPFAM" id="SSF101898">
    <property type="entry name" value="NHL repeat"/>
    <property type="match status" value="1"/>
</dbReference>
<dbReference type="GO" id="GO:0043161">
    <property type="term" value="P:proteasome-mediated ubiquitin-dependent protein catabolic process"/>
    <property type="evidence" value="ECO:0007669"/>
    <property type="project" value="TreeGrafter"/>
</dbReference>
<dbReference type="EMBL" id="JH816386">
    <property type="protein sequence ID" value="EKC35489.1"/>
    <property type="molecule type" value="Genomic_DNA"/>
</dbReference>
<dbReference type="HOGENOM" id="CLU_005968_0_0_1"/>
<keyword evidence="1" id="KW-0175">Coiled coil</keyword>